<sequence length="216" mass="23695">MEAYTQISSHSFHKTNKPGIISLDILYSKDLIATGGIDTNAVIFHRPSGQILTVRVWQGSDDDTYNCKHILRDHTAEVEDVTVHATNNYFATASLDGTWCFYDLSSGTCLTQVSDTSGSSEGYTSAAFHPDGLILGTGTTDALIKIWDLKCPAYVAKFEGHAGPVTALSFSENGYFRNFAPYDSETPTNSGIYFLPMLTFAISIILREQMVLNNQV</sequence>
<dbReference type="Proteomes" id="UP001341840">
    <property type="component" value="Unassembled WGS sequence"/>
</dbReference>
<evidence type="ECO:0000313" key="5">
    <source>
        <dbReference type="EMBL" id="MED6186634.1"/>
    </source>
</evidence>
<keyword evidence="4" id="KW-0508">mRNA splicing</keyword>
<comment type="catalytic activity">
    <reaction evidence="4">
        <text>S-ubiquitinyl-[E2 ubiquitin-conjugating enzyme]-L-cysteine + [acceptor protein]-L-lysine = [E2 ubiquitin-conjugating enzyme]-L-cysteine + N(6)-ubiquitinyl-[acceptor protein]-L-lysine.</text>
        <dbReference type="EC" id="2.3.2.27"/>
    </reaction>
</comment>
<keyword evidence="1 3" id="KW-0853">WD repeat</keyword>
<evidence type="ECO:0000256" key="4">
    <source>
        <dbReference type="RuleBase" id="RU367101"/>
    </source>
</evidence>
<dbReference type="EC" id="2.3.2.27" evidence="4"/>
<keyword evidence="4" id="KW-0747">Spliceosome</keyword>
<dbReference type="PROSITE" id="PS50082">
    <property type="entry name" value="WD_REPEATS_2"/>
    <property type="match status" value="2"/>
</dbReference>
<accession>A0ABU6WL77</accession>
<evidence type="ECO:0000256" key="2">
    <source>
        <dbReference type="ARBA" id="ARBA00022737"/>
    </source>
</evidence>
<dbReference type="InterPro" id="IPR038959">
    <property type="entry name" value="Prp19"/>
</dbReference>
<dbReference type="PANTHER" id="PTHR43995:SF1">
    <property type="entry name" value="PRE-MRNA-PROCESSING FACTOR 19"/>
    <property type="match status" value="1"/>
</dbReference>
<evidence type="ECO:0000256" key="1">
    <source>
        <dbReference type="ARBA" id="ARBA00022574"/>
    </source>
</evidence>
<reference evidence="5 6" key="1">
    <citation type="journal article" date="2023" name="Plants (Basel)">
        <title>Bridging the Gap: Combining Genomics and Transcriptomics Approaches to Understand Stylosanthes scabra, an Orphan Legume from the Brazilian Caatinga.</title>
        <authorList>
            <person name="Ferreira-Neto J.R.C."/>
            <person name="da Silva M.D."/>
            <person name="Binneck E."/>
            <person name="de Melo N.F."/>
            <person name="da Silva R.H."/>
            <person name="de Melo A.L.T.M."/>
            <person name="Pandolfi V."/>
            <person name="Bustamante F.O."/>
            <person name="Brasileiro-Vidal A.C."/>
            <person name="Benko-Iseppon A.M."/>
        </authorList>
    </citation>
    <scope>NUCLEOTIDE SEQUENCE [LARGE SCALE GENOMIC DNA]</scope>
    <source>
        <tissue evidence="5">Leaves</tissue>
    </source>
</reference>
<keyword evidence="4" id="KW-0539">Nucleus</keyword>
<dbReference type="SUPFAM" id="SSF50978">
    <property type="entry name" value="WD40 repeat-like"/>
    <property type="match status" value="1"/>
</dbReference>
<protein>
    <recommendedName>
        <fullName evidence="4">Pre-mRNA-processing factor 19</fullName>
        <ecNumber evidence="4">2.3.2.27</ecNumber>
    </recommendedName>
</protein>
<keyword evidence="4" id="KW-0227">DNA damage</keyword>
<keyword evidence="6" id="KW-1185">Reference proteome</keyword>
<feature type="repeat" description="WD" evidence="3">
    <location>
        <begin position="116"/>
        <end position="150"/>
    </location>
</feature>
<keyword evidence="2" id="KW-0677">Repeat</keyword>
<proteinExistence type="inferred from homology"/>
<name>A0ABU6WL77_9FABA</name>
<dbReference type="PROSITE" id="PS00678">
    <property type="entry name" value="WD_REPEATS_1"/>
    <property type="match status" value="1"/>
</dbReference>
<comment type="pathway">
    <text evidence="4">Protein modification; protein ubiquitination.</text>
</comment>
<dbReference type="InterPro" id="IPR019775">
    <property type="entry name" value="WD40_repeat_CS"/>
</dbReference>
<keyword evidence="4" id="KW-0833">Ubl conjugation pathway</keyword>
<gene>
    <name evidence="5" type="ORF">PIB30_068605</name>
</gene>
<dbReference type="InterPro" id="IPR001680">
    <property type="entry name" value="WD40_rpt"/>
</dbReference>
<dbReference type="InterPro" id="IPR036322">
    <property type="entry name" value="WD40_repeat_dom_sf"/>
</dbReference>
<organism evidence="5 6">
    <name type="scientific">Stylosanthes scabra</name>
    <dbReference type="NCBI Taxonomy" id="79078"/>
    <lineage>
        <taxon>Eukaryota</taxon>
        <taxon>Viridiplantae</taxon>
        <taxon>Streptophyta</taxon>
        <taxon>Embryophyta</taxon>
        <taxon>Tracheophyta</taxon>
        <taxon>Spermatophyta</taxon>
        <taxon>Magnoliopsida</taxon>
        <taxon>eudicotyledons</taxon>
        <taxon>Gunneridae</taxon>
        <taxon>Pentapetalae</taxon>
        <taxon>rosids</taxon>
        <taxon>fabids</taxon>
        <taxon>Fabales</taxon>
        <taxon>Fabaceae</taxon>
        <taxon>Papilionoideae</taxon>
        <taxon>50 kb inversion clade</taxon>
        <taxon>dalbergioids sensu lato</taxon>
        <taxon>Dalbergieae</taxon>
        <taxon>Pterocarpus clade</taxon>
        <taxon>Stylosanthes</taxon>
    </lineage>
</organism>
<comment type="caution">
    <text evidence="5">The sequence shown here is derived from an EMBL/GenBank/DDBJ whole genome shotgun (WGS) entry which is preliminary data.</text>
</comment>
<dbReference type="Gene3D" id="2.130.10.10">
    <property type="entry name" value="YVTN repeat-like/Quinoprotein amine dehydrogenase"/>
    <property type="match status" value="1"/>
</dbReference>
<dbReference type="SMART" id="SM00320">
    <property type="entry name" value="WD40"/>
    <property type="match status" value="3"/>
</dbReference>
<evidence type="ECO:0000313" key="6">
    <source>
        <dbReference type="Proteomes" id="UP001341840"/>
    </source>
</evidence>
<dbReference type="PANTHER" id="PTHR43995">
    <property type="entry name" value="PRE-MRNA-PROCESSING FACTOR 19"/>
    <property type="match status" value="1"/>
</dbReference>
<dbReference type="PROSITE" id="PS50294">
    <property type="entry name" value="WD_REPEATS_REGION"/>
    <property type="match status" value="1"/>
</dbReference>
<dbReference type="Pfam" id="PF00400">
    <property type="entry name" value="WD40"/>
    <property type="match status" value="3"/>
</dbReference>
<feature type="repeat" description="WD" evidence="3">
    <location>
        <begin position="71"/>
        <end position="112"/>
    </location>
</feature>
<dbReference type="EMBL" id="JASCZI010181981">
    <property type="protein sequence ID" value="MED6186634.1"/>
    <property type="molecule type" value="Genomic_DNA"/>
</dbReference>
<evidence type="ECO:0000256" key="3">
    <source>
        <dbReference type="PROSITE-ProRule" id="PRU00221"/>
    </source>
</evidence>
<keyword evidence="4" id="KW-0808">Transferase</keyword>
<keyword evidence="4" id="KW-0234">DNA repair</keyword>
<keyword evidence="4" id="KW-0507">mRNA processing</keyword>
<dbReference type="InterPro" id="IPR015943">
    <property type="entry name" value="WD40/YVTN_repeat-like_dom_sf"/>
</dbReference>
<comment type="similarity">
    <text evidence="4">Belongs to the WD repeat PRP19 family.</text>
</comment>
<comment type="subunit">
    <text evidence="4">Homotetramer.</text>
</comment>
<comment type="subcellular location">
    <subcellularLocation>
        <location evidence="4">Nucleus</location>
    </subcellularLocation>
</comment>
<comment type="function">
    <text evidence="4">Ubiquitin-protein ligase which is mainly involved pre-mRNA splicing and DNA repair. Required for pre-mRNA splicing as component of the spliceosome.</text>
</comment>